<dbReference type="PROSITE" id="PS51257">
    <property type="entry name" value="PROKAR_LIPOPROTEIN"/>
    <property type="match status" value="1"/>
</dbReference>
<name>A0ABV1FQP0_9BACT</name>
<gene>
    <name evidence="2" type="ORF">AAAT34_06615</name>
</gene>
<dbReference type="EMBL" id="JBBNFP010000021">
    <property type="protein sequence ID" value="MEQ2486725.1"/>
    <property type="molecule type" value="Genomic_DNA"/>
</dbReference>
<organism evidence="2 3">
    <name type="scientific">Hallella faecis</name>
    <dbReference type="NCBI Taxonomy" id="2841596"/>
    <lineage>
        <taxon>Bacteria</taxon>
        <taxon>Pseudomonadati</taxon>
        <taxon>Bacteroidota</taxon>
        <taxon>Bacteroidia</taxon>
        <taxon>Bacteroidales</taxon>
        <taxon>Prevotellaceae</taxon>
        <taxon>Hallella</taxon>
    </lineage>
</organism>
<dbReference type="RefSeq" id="WP_215759809.1">
    <property type="nucleotide sequence ID" value="NZ_JAHKBE010000021.1"/>
</dbReference>
<accession>A0ABV1FQP0</accession>
<keyword evidence="3" id="KW-1185">Reference proteome</keyword>
<protein>
    <submittedName>
        <fullName evidence="2">Uncharacterized protein</fullName>
    </submittedName>
</protein>
<reference evidence="2 3" key="1">
    <citation type="submission" date="2024-04" db="EMBL/GenBank/DDBJ databases">
        <title>Human intestinal bacterial collection.</title>
        <authorList>
            <person name="Pauvert C."/>
            <person name="Hitch T.C.A."/>
            <person name="Clavel T."/>
        </authorList>
    </citation>
    <scope>NUCLEOTIDE SEQUENCE [LARGE SCALE GENOMIC DNA]</scope>
    <source>
        <strain evidence="2 3">CLA-AA-H145</strain>
    </source>
</reference>
<comment type="caution">
    <text evidence="2">The sequence shown here is derived from an EMBL/GenBank/DDBJ whole genome shotgun (WGS) entry which is preliminary data.</text>
</comment>
<dbReference type="Proteomes" id="UP001487296">
    <property type="component" value="Unassembled WGS sequence"/>
</dbReference>
<feature type="signal peptide" evidence="1">
    <location>
        <begin position="1"/>
        <end position="24"/>
    </location>
</feature>
<proteinExistence type="predicted"/>
<keyword evidence="1" id="KW-0732">Signal</keyword>
<evidence type="ECO:0000313" key="2">
    <source>
        <dbReference type="EMBL" id="MEQ2486725.1"/>
    </source>
</evidence>
<sequence>MRKLTNILYMFVAVFVAAAFTACSDDDNFEWPKKVSPDNPGVYFASSNEATATLTPEEYAQSQSFTLTLKRLNNKGELTVPIIVDKADKVFTIPTTATFQDGANETTLEIKYPGMEMLHTYTLIIHVDEAYTNPYVATDGMASFKYEASLIRWVKLTEGVFKWNQGEFADTRSEIYWLEGKNRFRINNFLNSGINWEFSILAADPMDASMHDAANFNPNDRSTWHGIPSPYNHWAADPAGKTCWFLMQDADNGIYAQWYPDGEEFVGIDFVNFWYDTSDEWWGNVDMRGSATEPCFKLIPFVYYTDETDSGYTDLYGYWDPIG</sequence>
<evidence type="ECO:0000313" key="3">
    <source>
        <dbReference type="Proteomes" id="UP001487296"/>
    </source>
</evidence>
<feature type="chain" id="PRO_5046003336" evidence="1">
    <location>
        <begin position="25"/>
        <end position="323"/>
    </location>
</feature>
<evidence type="ECO:0000256" key="1">
    <source>
        <dbReference type="SAM" id="SignalP"/>
    </source>
</evidence>